<dbReference type="Pfam" id="PF03865">
    <property type="entry name" value="ShlB"/>
    <property type="match status" value="1"/>
</dbReference>
<evidence type="ECO:0000313" key="8">
    <source>
        <dbReference type="EMBL" id="MBE9118153.1"/>
    </source>
</evidence>
<dbReference type="PANTHER" id="PTHR34597">
    <property type="entry name" value="SLR1661 PROTEIN"/>
    <property type="match status" value="1"/>
</dbReference>
<dbReference type="InterPro" id="IPR013686">
    <property type="entry name" value="Polypept-transport_assoc_ShlB"/>
</dbReference>
<evidence type="ECO:0000259" key="7">
    <source>
        <dbReference type="Pfam" id="PF08479"/>
    </source>
</evidence>
<gene>
    <name evidence="8" type="ORF">IQ249_19860</name>
</gene>
<dbReference type="InterPro" id="IPR005565">
    <property type="entry name" value="Hemolysn_activator_HlyB_C"/>
</dbReference>
<evidence type="ECO:0000313" key="9">
    <source>
        <dbReference type="Proteomes" id="UP000654482"/>
    </source>
</evidence>
<proteinExistence type="predicted"/>
<keyword evidence="3" id="KW-0998">Cell outer membrane</keyword>
<evidence type="ECO:0000256" key="5">
    <source>
        <dbReference type="SAM" id="SignalP"/>
    </source>
</evidence>
<dbReference type="EMBL" id="JADEWZ010000039">
    <property type="protein sequence ID" value="MBE9118153.1"/>
    <property type="molecule type" value="Genomic_DNA"/>
</dbReference>
<feature type="region of interest" description="Disordered" evidence="4">
    <location>
        <begin position="24"/>
        <end position="56"/>
    </location>
</feature>
<feature type="signal peptide" evidence="5">
    <location>
        <begin position="1"/>
        <end position="25"/>
    </location>
</feature>
<feature type="domain" description="Polypeptide-transport-associated ShlB-type" evidence="7">
    <location>
        <begin position="72"/>
        <end position="146"/>
    </location>
</feature>
<name>A0A8J7IWM6_9CYAN</name>
<dbReference type="Proteomes" id="UP000654482">
    <property type="component" value="Unassembled WGS sequence"/>
</dbReference>
<keyword evidence="1" id="KW-1134">Transmembrane beta strand</keyword>
<dbReference type="Pfam" id="PF08479">
    <property type="entry name" value="POTRA_2"/>
    <property type="match status" value="1"/>
</dbReference>
<feature type="domain" description="Haemolysin activator HlyB C-terminal" evidence="6">
    <location>
        <begin position="208"/>
        <end position="524"/>
    </location>
</feature>
<accession>A0A8J7IWM6</accession>
<dbReference type="Gene3D" id="3.10.20.310">
    <property type="entry name" value="membrane protein fhac"/>
    <property type="match status" value="1"/>
</dbReference>
<keyword evidence="9" id="KW-1185">Reference proteome</keyword>
<dbReference type="GO" id="GO:0046819">
    <property type="term" value="P:protein secretion by the type V secretion system"/>
    <property type="evidence" value="ECO:0007669"/>
    <property type="project" value="TreeGrafter"/>
</dbReference>
<protein>
    <submittedName>
        <fullName evidence="8">ShlB/FhaC/HecB family hemolysin secretion/activation protein</fullName>
    </submittedName>
</protein>
<dbReference type="GO" id="GO:0008320">
    <property type="term" value="F:protein transmembrane transporter activity"/>
    <property type="evidence" value="ECO:0007669"/>
    <property type="project" value="TreeGrafter"/>
</dbReference>
<keyword evidence="1" id="KW-0472">Membrane</keyword>
<dbReference type="Gene3D" id="2.40.160.50">
    <property type="entry name" value="membrane protein fhac: a member of the omp85/tpsb transporter family"/>
    <property type="match status" value="1"/>
</dbReference>
<evidence type="ECO:0000256" key="1">
    <source>
        <dbReference type="ARBA" id="ARBA00022452"/>
    </source>
</evidence>
<organism evidence="8 9">
    <name type="scientific">Lusitaniella coriacea LEGE 07157</name>
    <dbReference type="NCBI Taxonomy" id="945747"/>
    <lineage>
        <taxon>Bacteria</taxon>
        <taxon>Bacillati</taxon>
        <taxon>Cyanobacteriota</taxon>
        <taxon>Cyanophyceae</taxon>
        <taxon>Spirulinales</taxon>
        <taxon>Lusitaniellaceae</taxon>
        <taxon>Lusitaniella</taxon>
    </lineage>
</organism>
<dbReference type="AlphaFoldDB" id="A0A8J7IWM6"/>
<evidence type="ECO:0000256" key="2">
    <source>
        <dbReference type="ARBA" id="ARBA00022692"/>
    </source>
</evidence>
<feature type="chain" id="PRO_5035201015" evidence="5">
    <location>
        <begin position="26"/>
        <end position="565"/>
    </location>
</feature>
<evidence type="ECO:0000256" key="3">
    <source>
        <dbReference type="ARBA" id="ARBA00023237"/>
    </source>
</evidence>
<dbReference type="GO" id="GO:0098046">
    <property type="term" value="C:type V protein secretion system complex"/>
    <property type="evidence" value="ECO:0007669"/>
    <property type="project" value="TreeGrafter"/>
</dbReference>
<keyword evidence="2" id="KW-0812">Transmembrane</keyword>
<comment type="caution">
    <text evidence="8">The sequence shown here is derived from an EMBL/GenBank/DDBJ whole genome shotgun (WGS) entry which is preliminary data.</text>
</comment>
<evidence type="ECO:0000256" key="4">
    <source>
        <dbReference type="SAM" id="MobiDB-lite"/>
    </source>
</evidence>
<reference evidence="8" key="1">
    <citation type="submission" date="2020-10" db="EMBL/GenBank/DDBJ databases">
        <authorList>
            <person name="Castelo-Branco R."/>
            <person name="Eusebio N."/>
            <person name="Adriana R."/>
            <person name="Vieira A."/>
            <person name="Brugerolle De Fraissinette N."/>
            <person name="Rezende De Castro R."/>
            <person name="Schneider M.P."/>
            <person name="Vasconcelos V."/>
            <person name="Leao P.N."/>
        </authorList>
    </citation>
    <scope>NUCLEOTIDE SEQUENCE</scope>
    <source>
        <strain evidence="8">LEGE 07157</strain>
    </source>
</reference>
<dbReference type="PANTHER" id="PTHR34597:SF1">
    <property type="entry name" value="HEME_HEMOPEXIN TRANSPORTER PROTEIN HUXB"/>
    <property type="match status" value="1"/>
</dbReference>
<keyword evidence="5" id="KW-0732">Signal</keyword>
<evidence type="ECO:0000259" key="6">
    <source>
        <dbReference type="Pfam" id="PF03865"/>
    </source>
</evidence>
<dbReference type="RefSeq" id="WP_194031242.1">
    <property type="nucleotide sequence ID" value="NZ_JADEWZ010000039.1"/>
</dbReference>
<sequence length="565" mass="61952">MKRLSLVLGSAIAALLCVELSPVAAQQPNPDPNRDRFIQPPEEPFPEPIETDPILPVPETVPTPIEGEETTFVVEKIEVLGSTVFTEADFAPILEPLEGRSVTLGELKRAIAAINQLYLNAGYINSTAVLPDQEIRGAIQIQVIEGKLSEVEVEGTRYLNPEYARSRVNLGSTFPLQSTPLEDQLRLLRANPLFDSVNAYLRPGEADGETVLVVEVDEARRIGGELAVNNYSPPSIGSMRASASIFTRNLTGLGETWSVAFHRSTTGGSRIGDFGFQMPLNPMEGTLGLRAVIDKNEITQSPFDEFDIDGSSGLYEINFRQPLIRTPREEFALSVGFSYKDGQTFVFDQPTPFGIGPEADGSSTTSVFRFGQDYTLRDVSGAWAFRSQFNFGVGILGATTNESPTPDSRFFSWLGQVQRVQRLSPNNLLLVQGSLQLASDSLLPSQQFVIGGGQSVRGFRQNARSGDNGFRFSIEDRITLVSNELGESVVQLAPFFDMGTVWNRSGNPNTLPSQRFIAGIGSGILWSPLENLALRLDFTLPLVNVRDRGTSLQDDGFYFSASYRF</sequence>
<dbReference type="InterPro" id="IPR051544">
    <property type="entry name" value="TPS_OM_transporter"/>
</dbReference>